<dbReference type="EMBL" id="BQNB010021251">
    <property type="protein sequence ID" value="GJU04466.1"/>
    <property type="molecule type" value="Genomic_DNA"/>
</dbReference>
<reference evidence="1" key="1">
    <citation type="journal article" date="2022" name="Int. J. Mol. Sci.">
        <title>Draft Genome of Tanacetum Coccineum: Genomic Comparison of Closely Related Tanacetum-Family Plants.</title>
        <authorList>
            <person name="Yamashiro T."/>
            <person name="Shiraishi A."/>
            <person name="Nakayama K."/>
            <person name="Satake H."/>
        </authorList>
    </citation>
    <scope>NUCLEOTIDE SEQUENCE</scope>
</reference>
<dbReference type="PANTHER" id="PTHR33116:SF78">
    <property type="entry name" value="OS12G0587133 PROTEIN"/>
    <property type="match status" value="1"/>
</dbReference>
<dbReference type="Proteomes" id="UP001151760">
    <property type="component" value="Unassembled WGS sequence"/>
</dbReference>
<evidence type="ECO:0008006" key="3">
    <source>
        <dbReference type="Google" id="ProtNLM"/>
    </source>
</evidence>
<proteinExistence type="predicted"/>
<sequence>MGDFIYVVNLEDKAEGSSIIDIAMREFKECVDKIEVSDKVKEVVAHSWNMEFDGYSMFCLVKKLKALKKPLRNLLYEHGNLHDKVKRLRFKLDEVQKALDKDPSNSILREEEALYLHSRVTRIRIDMVADSNDVMMDRNAVPNTFISHDVNFLGQAGVSAWDIVGCDVINAVREFFASKKLLKKVNHMAIALILKVTSPARINDYRPISLCNVVLNALLMHNYHLDRGPLRFAFSGTLHGHIKGKRGLRKGDPLSPYIFTLVMEILTLVLKCKVCNFGDFVFHHHCEELDIINLCFTDDLFLFAHGDVNSVRVSMKALEEFKNVLDLVPSLLKSTTYFCNVLNHVKLAILNVLPFEEGNLLVKYLVVSLDSQRLVYKDRKELVKKVQKRVTA</sequence>
<name>A0ABQ5IW62_9ASTR</name>
<accession>A0ABQ5IW62</accession>
<protein>
    <recommendedName>
        <fullName evidence="3">Reverse transcriptase domain-containing protein</fullName>
    </recommendedName>
</protein>
<reference evidence="1" key="2">
    <citation type="submission" date="2022-01" db="EMBL/GenBank/DDBJ databases">
        <authorList>
            <person name="Yamashiro T."/>
            <person name="Shiraishi A."/>
            <person name="Satake H."/>
            <person name="Nakayama K."/>
        </authorList>
    </citation>
    <scope>NUCLEOTIDE SEQUENCE</scope>
</reference>
<gene>
    <name evidence="1" type="ORF">Tco_1120896</name>
</gene>
<organism evidence="1 2">
    <name type="scientific">Tanacetum coccineum</name>
    <dbReference type="NCBI Taxonomy" id="301880"/>
    <lineage>
        <taxon>Eukaryota</taxon>
        <taxon>Viridiplantae</taxon>
        <taxon>Streptophyta</taxon>
        <taxon>Embryophyta</taxon>
        <taxon>Tracheophyta</taxon>
        <taxon>Spermatophyta</taxon>
        <taxon>Magnoliopsida</taxon>
        <taxon>eudicotyledons</taxon>
        <taxon>Gunneridae</taxon>
        <taxon>Pentapetalae</taxon>
        <taxon>asterids</taxon>
        <taxon>campanulids</taxon>
        <taxon>Asterales</taxon>
        <taxon>Asteraceae</taxon>
        <taxon>Asteroideae</taxon>
        <taxon>Anthemideae</taxon>
        <taxon>Anthemidinae</taxon>
        <taxon>Tanacetum</taxon>
    </lineage>
</organism>
<dbReference type="PANTHER" id="PTHR33116">
    <property type="entry name" value="REVERSE TRANSCRIPTASE ZINC-BINDING DOMAIN-CONTAINING PROTEIN-RELATED-RELATED"/>
    <property type="match status" value="1"/>
</dbReference>
<keyword evidence="2" id="KW-1185">Reference proteome</keyword>
<evidence type="ECO:0000313" key="1">
    <source>
        <dbReference type="EMBL" id="GJU04466.1"/>
    </source>
</evidence>
<comment type="caution">
    <text evidence="1">The sequence shown here is derived from an EMBL/GenBank/DDBJ whole genome shotgun (WGS) entry which is preliminary data.</text>
</comment>
<evidence type="ECO:0000313" key="2">
    <source>
        <dbReference type="Proteomes" id="UP001151760"/>
    </source>
</evidence>